<proteinExistence type="predicted"/>
<dbReference type="GO" id="GO:0004673">
    <property type="term" value="F:protein histidine kinase activity"/>
    <property type="evidence" value="ECO:0007669"/>
    <property type="project" value="UniProtKB-EC"/>
</dbReference>
<keyword evidence="4 7" id="KW-0418">Kinase</keyword>
<comment type="catalytic activity">
    <reaction evidence="1">
        <text>ATP + protein L-histidine = ADP + protein N-phospho-L-histidine.</text>
        <dbReference type="EC" id="2.7.13.3"/>
    </reaction>
</comment>
<keyword evidence="3" id="KW-0808">Transferase</keyword>
<dbReference type="OrthoDB" id="9816482at2"/>
<reference evidence="7 8" key="1">
    <citation type="submission" date="2016-01" db="EMBL/GenBank/DDBJ databases">
        <title>Highly variable Streptococcus oralis are common among viridans streptococci isolated from primates.</title>
        <authorList>
            <person name="Denapaite D."/>
            <person name="Rieger M."/>
            <person name="Koendgen S."/>
            <person name="Brueckner R."/>
            <person name="Ochigava I."/>
            <person name="Kappeler P."/>
            <person name="Maetz-Rensing K."/>
            <person name="Leendertz F."/>
            <person name="Hakenbeck R."/>
        </authorList>
    </citation>
    <scope>NUCLEOTIDE SEQUENCE [LARGE SCALE GENOMIC DNA]</scope>
    <source>
        <strain evidence="7 8">DD16</strain>
    </source>
</reference>
<evidence type="ECO:0000313" key="7">
    <source>
        <dbReference type="EMBL" id="KXT88311.1"/>
    </source>
</evidence>
<name>A0A139PFS2_STROR</name>
<evidence type="ECO:0000256" key="5">
    <source>
        <dbReference type="ARBA" id="ARBA00023012"/>
    </source>
</evidence>
<sequence length="799" mass="91207">MAEKVKEVSFKSTTRTVNLLGRDNVLDYRSAILELVKNSYDAFSNQVNIRIIGKDITINKRKDKKATSIEIIDYGQGMSLDKIINVFFTLGTDDKTHTPSIKYQKSERVMNGSMGIGRLSLGRLGNVSRVITSDGSEAYRFSINWNNFITGEALDTVKVNIEQLSLNEFISEYTNRGLENPKCSGTILIASELKDEWLLSDKGQSGTNYSLLKLTLNKLKNPLKLEKSGEFKIILDYFEEKEEIEPSLADVSTDAEISFAFSHDSDMLILEGYFDEIDISQLPPDFVNAKFDKLKDYIQEKSGKKRSRYHFEREFKISEYIPDKMPNNPIGDFDGVLYFTKKTGSNKYPFLKRPAMGTNTVDIEPGILLYRDGFRIRPYGEVDTIGFDWVGIEKERTKNPAGVGRSSYIMQANQLSGYVNITKEKNGGFEDQANREGLKNSAEFEYLESVILRIVKDFSSVRSEIIILYNEFLKEKADVPLFSERGKKTKKKLDSLVNKHQGNLQGLYKDPEYEALVSNPQSLFEMYSLQDTTEEENSSLVSEGDTLRTMATQGIVMSTFAHQIKNDKMFFKTIPQNLKDIGDHYSILFKSDFHEIKKRYNLYDFSEAVERKTTNILGFIESSVNNPTRDKKEKINLSSYLFKVYSWWDNSIRDNFYSYDYLINGKSSLEALPDTIKNIYVYASETQLDSIFLNLITNSYKSFKSPNKINHRIINISLEVMEDTLIKITYEDNGNGLNKKIENPNFIFEPYKSYNKGGTGMGMSILSSVISNLKGDKELLSKPGERGFKIKMTLKGGVE</sequence>
<dbReference type="AlphaFoldDB" id="A0A139PFS2"/>
<dbReference type="InterPro" id="IPR003594">
    <property type="entry name" value="HATPase_dom"/>
</dbReference>
<keyword evidence="5" id="KW-0902">Two-component regulatory system</keyword>
<dbReference type="PRINTS" id="PR00344">
    <property type="entry name" value="BCTRLSENSOR"/>
</dbReference>
<dbReference type="Gene3D" id="3.30.565.10">
    <property type="entry name" value="Histidine kinase-like ATPase, C-terminal domain"/>
    <property type="match status" value="2"/>
</dbReference>
<dbReference type="InterPro" id="IPR004358">
    <property type="entry name" value="Sig_transdc_His_kin-like_C"/>
</dbReference>
<dbReference type="Pfam" id="PF13589">
    <property type="entry name" value="HATPase_c_3"/>
    <property type="match status" value="1"/>
</dbReference>
<evidence type="ECO:0000256" key="3">
    <source>
        <dbReference type="ARBA" id="ARBA00022679"/>
    </source>
</evidence>
<dbReference type="SMART" id="SM00387">
    <property type="entry name" value="HATPase_c"/>
    <property type="match status" value="1"/>
</dbReference>
<evidence type="ECO:0000259" key="6">
    <source>
        <dbReference type="PROSITE" id="PS50109"/>
    </source>
</evidence>
<dbReference type="EMBL" id="LQOB01000011">
    <property type="protein sequence ID" value="KXT88311.1"/>
    <property type="molecule type" value="Genomic_DNA"/>
</dbReference>
<dbReference type="EC" id="2.7.13.3" evidence="2"/>
<feature type="domain" description="Histidine kinase" evidence="6">
    <location>
        <begin position="681"/>
        <end position="798"/>
    </location>
</feature>
<dbReference type="SUPFAM" id="SSF55874">
    <property type="entry name" value="ATPase domain of HSP90 chaperone/DNA topoisomerase II/histidine kinase"/>
    <property type="match status" value="2"/>
</dbReference>
<gene>
    <name evidence="7" type="ORF">SORDD16_00104</name>
</gene>
<dbReference type="PANTHER" id="PTHR43065">
    <property type="entry name" value="SENSOR HISTIDINE KINASE"/>
    <property type="match status" value="1"/>
</dbReference>
<dbReference type="GO" id="GO:0000160">
    <property type="term" value="P:phosphorelay signal transduction system"/>
    <property type="evidence" value="ECO:0007669"/>
    <property type="project" value="UniProtKB-KW"/>
</dbReference>
<dbReference type="Proteomes" id="UP000072653">
    <property type="component" value="Unassembled WGS sequence"/>
</dbReference>
<accession>A0A139PFS2</accession>
<evidence type="ECO:0000256" key="2">
    <source>
        <dbReference type="ARBA" id="ARBA00012438"/>
    </source>
</evidence>
<comment type="caution">
    <text evidence="7">The sequence shown here is derived from an EMBL/GenBank/DDBJ whole genome shotgun (WGS) entry which is preliminary data.</text>
</comment>
<dbReference type="InterPro" id="IPR005467">
    <property type="entry name" value="His_kinase_dom"/>
</dbReference>
<protein>
    <recommendedName>
        <fullName evidence="2">histidine kinase</fullName>
        <ecNumber evidence="2">2.7.13.3</ecNumber>
    </recommendedName>
</protein>
<dbReference type="Pfam" id="PF02518">
    <property type="entry name" value="HATPase_c"/>
    <property type="match status" value="1"/>
</dbReference>
<dbReference type="InterPro" id="IPR036890">
    <property type="entry name" value="HATPase_C_sf"/>
</dbReference>
<organism evidence="7 8">
    <name type="scientific">Streptococcus oralis</name>
    <dbReference type="NCBI Taxonomy" id="1303"/>
    <lineage>
        <taxon>Bacteria</taxon>
        <taxon>Bacillati</taxon>
        <taxon>Bacillota</taxon>
        <taxon>Bacilli</taxon>
        <taxon>Lactobacillales</taxon>
        <taxon>Streptococcaceae</taxon>
        <taxon>Streptococcus</taxon>
    </lineage>
</organism>
<evidence type="ECO:0000313" key="8">
    <source>
        <dbReference type="Proteomes" id="UP000072653"/>
    </source>
</evidence>
<dbReference type="PATRIC" id="fig|1303.79.peg.117"/>
<dbReference type="PROSITE" id="PS50109">
    <property type="entry name" value="HIS_KIN"/>
    <property type="match status" value="1"/>
</dbReference>
<dbReference type="RefSeq" id="WP_061451924.1">
    <property type="nucleotide sequence ID" value="NZ_KQ969550.1"/>
</dbReference>
<evidence type="ECO:0000256" key="4">
    <source>
        <dbReference type="ARBA" id="ARBA00022777"/>
    </source>
</evidence>
<evidence type="ECO:0000256" key="1">
    <source>
        <dbReference type="ARBA" id="ARBA00000085"/>
    </source>
</evidence>